<evidence type="ECO:0000313" key="2">
    <source>
        <dbReference type="Proteomes" id="UP000003423"/>
    </source>
</evidence>
<dbReference type="EMBL" id="AEXL02000168">
    <property type="protein sequence ID" value="EIJ64932.1"/>
    <property type="molecule type" value="Genomic_DNA"/>
</dbReference>
<sequence>MVLMPKNNEDKNDNLDLEDRIINLLIDGKPRNPKEIASKIYLKKKCNICKGEKYIATELCKRCCGTGIKPTSSYPITRILHKKGYDKTEVVQIIDNEQGKTTKFYAITTKGVLRYLENFNPDAIQFWKILFTLALNELNLVIRTRNTPKKNQVIYGRYDNQYITKYKRRKFGLNYKTIIHFYEQEKLHYDRQYSSIPFTIFFKKNKISIIEIEILDYLAKNRMSTVKDIFKNNSESRREGEFVFNNFQVLVESMVSAGLLLSKSFSNKDFYVKNGEKFVRVPTFLHKYQLTQSGLFYLIYNKMGDFPLDEIKNQYHELFPMIFNNKRWKKFEKTGIDLKNIFVQLATFYFADEQFDIKYFDQPVWVAFKTQSLLYRYFEIKFLNMFDDGQMSLREWISENKFLKNIENSFSLSTRKFIPTNPNAKLHAVADNMLSQAKEIHDLKKINLRTNSKNEYSEQEFTIVSKLYVPLLELSEIGDLRNEHVISNKINASHYLKYDPEILDSVSNIIQFHFYLLIKTKISGVAWKYVLTKDRPLRKWYFDWVDTLAYVNNEFEKNLFELKNLKINKRKIQSERKKFLDYLQGMLDVLPS</sequence>
<comment type="caution">
    <text evidence="1">The sequence shown here is derived from an EMBL/GenBank/DDBJ whole genome shotgun (WGS) entry which is preliminary data.</text>
</comment>
<accession>I3CZN9</accession>
<dbReference type="AlphaFoldDB" id="I3CZN9"/>
<organism evidence="1 2">
    <name type="scientific">Candidatus Nitrosopumilus salarius BD31</name>
    <dbReference type="NCBI Taxonomy" id="859350"/>
    <lineage>
        <taxon>Archaea</taxon>
        <taxon>Nitrososphaerota</taxon>
        <taxon>Nitrososphaeria</taxon>
        <taxon>Nitrosopumilales</taxon>
        <taxon>Nitrosopumilaceae</taxon>
        <taxon>Nitrosopumilus</taxon>
    </lineage>
</organism>
<reference evidence="1 2" key="1">
    <citation type="journal article" date="2012" name="J. Bacteriol.">
        <title>Genome sequence of "Candidatus Nitrosopumilus salaria" BD31, an ammonia-oxidizing archaeon from the San Francisco Bay estuary.</title>
        <authorList>
            <person name="Mosier A.C."/>
            <person name="Allen E.E."/>
            <person name="Kim M."/>
            <person name="Ferriera S."/>
            <person name="Francis C.A."/>
        </authorList>
    </citation>
    <scope>NUCLEOTIDE SEQUENCE [LARGE SCALE GENOMIC DNA]</scope>
    <source>
        <strain evidence="1 2">BD31</strain>
    </source>
</reference>
<dbReference type="PATRIC" id="fig|859350.6.peg.2005"/>
<dbReference type="Proteomes" id="UP000003423">
    <property type="component" value="Unassembled WGS sequence"/>
</dbReference>
<evidence type="ECO:0000313" key="1">
    <source>
        <dbReference type="EMBL" id="EIJ64932.1"/>
    </source>
</evidence>
<name>I3CZN9_9ARCH</name>
<gene>
    <name evidence="1" type="ORF">BD31_I0910</name>
</gene>
<keyword evidence="2" id="KW-1185">Reference proteome</keyword>
<proteinExistence type="predicted"/>
<protein>
    <submittedName>
        <fullName evidence="1">Uncharacterized protein</fullName>
    </submittedName>
</protein>